<dbReference type="Proteomes" id="UP000137095">
    <property type="component" value="Segment"/>
</dbReference>
<dbReference type="RefSeq" id="NP_116353.1">
    <property type="nucleotide sequence ID" value="NC_002794.1"/>
</dbReference>
<evidence type="ECO:0000313" key="2">
    <source>
        <dbReference type="Proteomes" id="UP000137095"/>
    </source>
</evidence>
<protein>
    <submittedName>
        <fullName evidence="1">T22</fullName>
    </submittedName>
</protein>
<dbReference type="GeneID" id="921210"/>
<organism evidence="1 2">
    <name type="scientific">Tupaiid herpesvirus 1 (strain 1)</name>
    <name type="common">TuHV-1</name>
    <name type="synonym">Herpesvirus tupaia (strain 1)</name>
    <dbReference type="NCBI Taxonomy" id="10397"/>
    <lineage>
        <taxon>Viruses</taxon>
        <taxon>Duplodnaviria</taxon>
        <taxon>Heunggongvirae</taxon>
        <taxon>Peploviricota</taxon>
        <taxon>Herviviricetes</taxon>
        <taxon>Herpesvirales</taxon>
        <taxon>Orthoherpesviridae</taxon>
        <taxon>Betaherpesvirinae</taxon>
        <taxon>Quwivirus</taxon>
        <taxon>Quwivirus tupaiidbeta1</taxon>
    </lineage>
</organism>
<accession>Q91TT9</accession>
<reference evidence="1 2" key="1">
    <citation type="journal article" date="2001" name="J. Virol.">
        <title>Analysis and characterization of the complete genome of tupaia (tree shrew) herpesvirus.</title>
        <authorList>
            <person name="Bahr U."/>
            <person name="Darai G."/>
        </authorList>
    </citation>
    <scope>NUCLEOTIDE SEQUENCE [LARGE SCALE GENOMIC DNA]</scope>
    <source>
        <strain evidence="1">2</strain>
    </source>
</reference>
<keyword evidence="2" id="KW-1185">Reference proteome</keyword>
<dbReference type="EMBL" id="AF281817">
    <property type="protein sequence ID" value="AAK57048.1"/>
    <property type="molecule type" value="Genomic_DNA"/>
</dbReference>
<sequence>MLSIKEPLMFIAKLNVNVGGWLNKSINSRFSFIMLLLSLTMWSWDVIRFCYYIGLITTTMSMETRSFWKPDTWPRGTSVLLYDTQPGPDRSALRVYTDDWHSPLMWGRMKSDVLENIEELLSCCTITAVSEAVFSERVPDTGGTYWFTTARINLSVDSISRSLSTRVQEGRFLDRLRKKELWRIARHNQSIDCYGATVGSGRPCRVVLLAKNIGQSYRRVWSTPLPESMWLKVVSSTRSSSVPHIYKGDGIAWLVGLTYCPGLVPGERLYKLGLRWTYFNSEFLNWRCDIWICDHNSLGRETLWRRRAKTENMMPGESISIADNIPALPRSVAVILDLNIVLKFFCVMLTVSYYPTTV</sequence>
<name>Q91TT9_TUHV1</name>
<dbReference type="KEGG" id="vg:921210"/>
<proteinExistence type="predicted"/>
<evidence type="ECO:0000313" key="1">
    <source>
        <dbReference type="EMBL" id="AAK57048.1"/>
    </source>
</evidence>
<organismHost>
    <name type="scientific">Tupaia belangeri</name>
    <name type="common">Common tree shrew</name>
    <name type="synonym">Tupaia glis belangeri</name>
    <dbReference type="NCBI Taxonomy" id="37347"/>
</organismHost>